<comment type="similarity">
    <text evidence="1">Belongs to the ABC transporter superfamily.</text>
</comment>
<dbReference type="Pfam" id="PF00005">
    <property type="entry name" value="ABC_tran"/>
    <property type="match status" value="1"/>
</dbReference>
<dbReference type="PROSITE" id="PS00211">
    <property type="entry name" value="ABC_TRANSPORTER_1"/>
    <property type="match status" value="1"/>
</dbReference>
<evidence type="ECO:0000256" key="3">
    <source>
        <dbReference type="ARBA" id="ARBA00022741"/>
    </source>
</evidence>
<evidence type="ECO:0000313" key="7">
    <source>
        <dbReference type="Proteomes" id="UP000614200"/>
    </source>
</evidence>
<keyword evidence="2" id="KW-0813">Transport</keyword>
<reference evidence="6 7" key="1">
    <citation type="submission" date="2020-11" db="EMBL/GenBank/DDBJ databases">
        <title>Fusibacter basophilias sp. nov.</title>
        <authorList>
            <person name="Qiu D."/>
        </authorList>
    </citation>
    <scope>NUCLEOTIDE SEQUENCE [LARGE SCALE GENOMIC DNA]</scope>
    <source>
        <strain evidence="6 7">Q10-2</strain>
    </source>
</reference>
<proteinExistence type="inferred from homology"/>
<name>A0ABR9ZPE3_9FIRM</name>
<evidence type="ECO:0000256" key="4">
    <source>
        <dbReference type="ARBA" id="ARBA00022840"/>
    </source>
</evidence>
<dbReference type="PANTHER" id="PTHR43776">
    <property type="entry name" value="TRANSPORT ATP-BINDING PROTEIN"/>
    <property type="match status" value="1"/>
</dbReference>
<dbReference type="EMBL" id="JADKNH010000002">
    <property type="protein sequence ID" value="MBF4692336.1"/>
    <property type="molecule type" value="Genomic_DNA"/>
</dbReference>
<dbReference type="PROSITE" id="PS50893">
    <property type="entry name" value="ABC_TRANSPORTER_2"/>
    <property type="match status" value="1"/>
</dbReference>
<comment type="caution">
    <text evidence="6">The sequence shown here is derived from an EMBL/GenBank/DDBJ whole genome shotgun (WGS) entry which is preliminary data.</text>
</comment>
<dbReference type="InterPro" id="IPR013563">
    <property type="entry name" value="Oligopep_ABC_C"/>
</dbReference>
<feature type="domain" description="ABC transporter" evidence="5">
    <location>
        <begin position="5"/>
        <end position="256"/>
    </location>
</feature>
<keyword evidence="3" id="KW-0547">Nucleotide-binding</keyword>
<dbReference type="NCBIfam" id="TIGR01727">
    <property type="entry name" value="oligo_HPY"/>
    <property type="match status" value="1"/>
</dbReference>
<dbReference type="InterPro" id="IPR003439">
    <property type="entry name" value="ABC_transporter-like_ATP-bd"/>
</dbReference>
<evidence type="ECO:0000313" key="6">
    <source>
        <dbReference type="EMBL" id="MBF4692336.1"/>
    </source>
</evidence>
<evidence type="ECO:0000259" key="5">
    <source>
        <dbReference type="PROSITE" id="PS50893"/>
    </source>
</evidence>
<gene>
    <name evidence="6" type="ORF">ISU02_04375</name>
</gene>
<dbReference type="GO" id="GO:0005524">
    <property type="term" value="F:ATP binding"/>
    <property type="evidence" value="ECO:0007669"/>
    <property type="project" value="UniProtKB-KW"/>
</dbReference>
<dbReference type="InterPro" id="IPR050319">
    <property type="entry name" value="ABC_transp_ATP-bind"/>
</dbReference>
<accession>A0ABR9ZPE3</accession>
<keyword evidence="4 6" id="KW-0067">ATP-binding</keyword>
<dbReference type="InterPro" id="IPR027417">
    <property type="entry name" value="P-loop_NTPase"/>
</dbReference>
<dbReference type="Proteomes" id="UP000614200">
    <property type="component" value="Unassembled WGS sequence"/>
</dbReference>
<evidence type="ECO:0000256" key="2">
    <source>
        <dbReference type="ARBA" id="ARBA00022448"/>
    </source>
</evidence>
<dbReference type="PANTHER" id="PTHR43776:SF7">
    <property type="entry name" value="D,D-DIPEPTIDE TRANSPORT ATP-BINDING PROTEIN DDPF-RELATED"/>
    <property type="match status" value="1"/>
</dbReference>
<dbReference type="SMART" id="SM00382">
    <property type="entry name" value="AAA"/>
    <property type="match status" value="1"/>
</dbReference>
<keyword evidence="7" id="KW-1185">Reference proteome</keyword>
<dbReference type="InterPro" id="IPR017871">
    <property type="entry name" value="ABC_transporter-like_CS"/>
</dbReference>
<dbReference type="Gene3D" id="3.40.50.300">
    <property type="entry name" value="P-loop containing nucleotide triphosphate hydrolases"/>
    <property type="match status" value="1"/>
</dbReference>
<dbReference type="InterPro" id="IPR003593">
    <property type="entry name" value="AAA+_ATPase"/>
</dbReference>
<dbReference type="SUPFAM" id="SSF52540">
    <property type="entry name" value="P-loop containing nucleoside triphosphate hydrolases"/>
    <property type="match status" value="1"/>
</dbReference>
<dbReference type="CDD" id="cd03257">
    <property type="entry name" value="ABC_NikE_OppD_transporters"/>
    <property type="match status" value="1"/>
</dbReference>
<dbReference type="Pfam" id="PF08352">
    <property type="entry name" value="oligo_HPY"/>
    <property type="match status" value="1"/>
</dbReference>
<sequence>MSELIEVKNLKKYYPIKSGFFNRNMYNVKAVDGVSFSIKKGKTLGLVGESGCGKSTVGRVLLGLNPLTQGEVIFDGESMSTASSERRREMRKRMQMVFQDPFSSLDPRMNVYDLISEGMVAYNMVKSRDELEAKVNDLMTLCGLFPDQAYRYAHQFSGGQRQRICIARALATNPDFIVLDEAVSALDVSIQAQIINLLKDLQDEMGLTYLFVSHDLNIVRFISDEVAVMYLGEIVEYGTREQIFDRPMHPYTVALLSASPAFTRAEKANKARIILEGDLPSPYDMPQGCRFATRCPYRIDKCDQVKPDFSDRGEGHFCMCHRKELFNQK</sequence>
<organism evidence="6 7">
    <name type="scientific">Fusibacter ferrireducens</name>
    <dbReference type="NCBI Taxonomy" id="2785058"/>
    <lineage>
        <taxon>Bacteria</taxon>
        <taxon>Bacillati</taxon>
        <taxon>Bacillota</taxon>
        <taxon>Clostridia</taxon>
        <taxon>Eubacteriales</taxon>
        <taxon>Eubacteriales Family XII. Incertae Sedis</taxon>
        <taxon>Fusibacter</taxon>
    </lineage>
</organism>
<evidence type="ECO:0000256" key="1">
    <source>
        <dbReference type="ARBA" id="ARBA00005417"/>
    </source>
</evidence>
<protein>
    <submittedName>
        <fullName evidence="6">ABC transporter ATP-binding protein</fullName>
    </submittedName>
</protein>